<evidence type="ECO:0000313" key="4">
    <source>
        <dbReference type="Proteomes" id="UP000196573"/>
    </source>
</evidence>
<dbReference type="Pfam" id="PF00106">
    <property type="entry name" value="adh_short"/>
    <property type="match status" value="1"/>
</dbReference>
<evidence type="ECO:0000313" key="3">
    <source>
        <dbReference type="EMBL" id="SMA49072.1"/>
    </source>
</evidence>
<evidence type="ECO:0000256" key="1">
    <source>
        <dbReference type="ARBA" id="ARBA00006484"/>
    </source>
</evidence>
<dbReference type="PANTHER" id="PTHR24320">
    <property type="entry name" value="RETINOL DEHYDROGENASE"/>
    <property type="match status" value="1"/>
</dbReference>
<dbReference type="Gene3D" id="3.40.50.720">
    <property type="entry name" value="NAD(P)-binding Rossmann-like Domain"/>
    <property type="match status" value="1"/>
</dbReference>
<proteinExistence type="inferred from homology"/>
<evidence type="ECO:0000256" key="2">
    <source>
        <dbReference type="ARBA" id="ARBA00023002"/>
    </source>
</evidence>
<dbReference type="InterPro" id="IPR002347">
    <property type="entry name" value="SDR_fam"/>
</dbReference>
<dbReference type="PANTHER" id="PTHR24320:SF148">
    <property type="entry name" value="NAD(P)-BINDING ROSSMANN-FOLD SUPERFAMILY PROTEIN"/>
    <property type="match status" value="1"/>
</dbReference>
<dbReference type="NCBIfam" id="NF004846">
    <property type="entry name" value="PRK06197.1"/>
    <property type="match status" value="1"/>
</dbReference>
<name>A0A1X7AME8_9GAMM</name>
<dbReference type="GO" id="GO:0016491">
    <property type="term" value="F:oxidoreductase activity"/>
    <property type="evidence" value="ECO:0007669"/>
    <property type="project" value="UniProtKB-KW"/>
</dbReference>
<gene>
    <name evidence="3" type="primary">acr1_1</name>
    <name evidence="3" type="ORF">EHSB41UT_03035</name>
</gene>
<reference evidence="3 4" key="1">
    <citation type="submission" date="2017-03" db="EMBL/GenBank/DDBJ databases">
        <authorList>
            <person name="Afonso C.L."/>
            <person name="Miller P.J."/>
            <person name="Scott M.A."/>
            <person name="Spackman E."/>
            <person name="Goraichik I."/>
            <person name="Dimitrov K.M."/>
            <person name="Suarez D.L."/>
            <person name="Swayne D.E."/>
        </authorList>
    </citation>
    <scope>NUCLEOTIDE SEQUENCE [LARGE SCALE GENOMIC DNA]</scope>
    <source>
        <strain evidence="3">SB41UT1</strain>
    </source>
</reference>
<keyword evidence="2 3" id="KW-0560">Oxidoreductase</keyword>
<keyword evidence="4" id="KW-1185">Reference proteome</keyword>
<dbReference type="PRINTS" id="PR00081">
    <property type="entry name" value="GDHRDH"/>
</dbReference>
<accession>A0A1X7AME8</accession>
<dbReference type="EC" id="1.2.1.-" evidence="3"/>
<organism evidence="3 4">
    <name type="scientific">Parendozoicomonas haliclonae</name>
    <dbReference type="NCBI Taxonomy" id="1960125"/>
    <lineage>
        <taxon>Bacteria</taxon>
        <taxon>Pseudomonadati</taxon>
        <taxon>Pseudomonadota</taxon>
        <taxon>Gammaproteobacteria</taxon>
        <taxon>Oceanospirillales</taxon>
        <taxon>Endozoicomonadaceae</taxon>
        <taxon>Parendozoicomonas</taxon>
    </lineage>
</organism>
<dbReference type="AlphaFoldDB" id="A0A1X7AME8"/>
<dbReference type="InterPro" id="IPR036291">
    <property type="entry name" value="NAD(P)-bd_dom_sf"/>
</dbReference>
<dbReference type="Proteomes" id="UP000196573">
    <property type="component" value="Unassembled WGS sequence"/>
</dbReference>
<dbReference type="SUPFAM" id="SSF51735">
    <property type="entry name" value="NAD(P)-binding Rossmann-fold domains"/>
    <property type="match status" value="1"/>
</dbReference>
<dbReference type="RefSeq" id="WP_165767283.1">
    <property type="nucleotide sequence ID" value="NZ_CBCSCN010000007.1"/>
</dbReference>
<sequence length="303" mass="32896">MKWNSDHIGNQSGKRFLITGANSGIGLEAAKVLAGKGAEVILAVRDLEKGQRAQRLIDSVVPGAETRLIQLDLSDSASVASCVQQLKDWALPIDVLINNAGVMNFGDRQESVEGYELMWATNHLGHFALTAGILPLLEQAHSPRVVYLSSLVAKMKQADIYYQDLNFEKSFDGMAAYSQSKLANSMIAAELQERLKKAGSKVIALAAHPGYTATNLQRTMGVTGIIMNALLAQKPVMGALPTLMAATDESLVGGEYIGPMRMNNWRGYPGRNSLPKAAEDSLQRKRLWETTEKILGLLFLSPA</sequence>
<dbReference type="EMBL" id="FWPT01000007">
    <property type="protein sequence ID" value="SMA49072.1"/>
    <property type="molecule type" value="Genomic_DNA"/>
</dbReference>
<protein>
    <submittedName>
        <fullName evidence="3">Fatty acyl-CoA reductase</fullName>
        <ecNumber evidence="3">1.2.1.-</ecNumber>
    </submittedName>
</protein>
<comment type="similarity">
    <text evidence="1">Belongs to the short-chain dehydrogenases/reductases (SDR) family.</text>
</comment>